<comment type="subcellular location">
    <subcellularLocation>
        <location evidence="1">Membrane</location>
        <topology evidence="1">Multi-pass membrane protein</topology>
    </subcellularLocation>
</comment>
<evidence type="ECO:0000256" key="6">
    <source>
        <dbReference type="SAM" id="Phobius"/>
    </source>
</evidence>
<dbReference type="Pfam" id="PF13520">
    <property type="entry name" value="AA_permease_2"/>
    <property type="match status" value="1"/>
</dbReference>
<dbReference type="GeneID" id="70134879"/>
<reference evidence="7" key="1">
    <citation type="journal article" date="2021" name="Nat. Commun.">
        <title>Genetic determinants of endophytism in the Arabidopsis root mycobiome.</title>
        <authorList>
            <person name="Mesny F."/>
            <person name="Miyauchi S."/>
            <person name="Thiergart T."/>
            <person name="Pickel B."/>
            <person name="Atanasova L."/>
            <person name="Karlsson M."/>
            <person name="Huettel B."/>
            <person name="Barry K.W."/>
            <person name="Haridas S."/>
            <person name="Chen C."/>
            <person name="Bauer D."/>
            <person name="Andreopoulos W."/>
            <person name="Pangilinan J."/>
            <person name="LaButti K."/>
            <person name="Riley R."/>
            <person name="Lipzen A."/>
            <person name="Clum A."/>
            <person name="Drula E."/>
            <person name="Henrissat B."/>
            <person name="Kohler A."/>
            <person name="Grigoriev I.V."/>
            <person name="Martin F.M."/>
            <person name="Hacquard S."/>
        </authorList>
    </citation>
    <scope>NUCLEOTIDE SEQUENCE</scope>
    <source>
        <strain evidence="7">MPI-SDFR-AT-0073</strain>
    </source>
</reference>
<name>A0A9P8UEN7_9PEZI</name>
<evidence type="ECO:0000313" key="7">
    <source>
        <dbReference type="EMBL" id="KAH6648505.1"/>
    </source>
</evidence>
<dbReference type="InterPro" id="IPR002293">
    <property type="entry name" value="AA/rel_permease1"/>
</dbReference>
<feature type="transmembrane region" description="Helical" evidence="6">
    <location>
        <begin position="472"/>
        <end position="493"/>
    </location>
</feature>
<dbReference type="GO" id="GO:0016020">
    <property type="term" value="C:membrane"/>
    <property type="evidence" value="ECO:0007669"/>
    <property type="project" value="UniProtKB-SubCell"/>
</dbReference>
<keyword evidence="5 6" id="KW-0472">Membrane</keyword>
<dbReference type="Gene3D" id="1.20.1740.10">
    <property type="entry name" value="Amino acid/polyamine transporter I"/>
    <property type="match status" value="1"/>
</dbReference>
<feature type="transmembrane region" description="Helical" evidence="6">
    <location>
        <begin position="321"/>
        <end position="351"/>
    </location>
</feature>
<dbReference type="PIRSF" id="PIRSF006060">
    <property type="entry name" value="AA_transporter"/>
    <property type="match status" value="1"/>
</dbReference>
<feature type="transmembrane region" description="Helical" evidence="6">
    <location>
        <begin position="372"/>
        <end position="392"/>
    </location>
</feature>
<evidence type="ECO:0000256" key="1">
    <source>
        <dbReference type="ARBA" id="ARBA00004141"/>
    </source>
</evidence>
<protein>
    <submittedName>
        <fullName evidence="7">Amino acid/polyamine transporter I</fullName>
    </submittedName>
</protein>
<organism evidence="7 8">
    <name type="scientific">Truncatella angustata</name>
    <dbReference type="NCBI Taxonomy" id="152316"/>
    <lineage>
        <taxon>Eukaryota</taxon>
        <taxon>Fungi</taxon>
        <taxon>Dikarya</taxon>
        <taxon>Ascomycota</taxon>
        <taxon>Pezizomycotina</taxon>
        <taxon>Sordariomycetes</taxon>
        <taxon>Xylariomycetidae</taxon>
        <taxon>Amphisphaeriales</taxon>
        <taxon>Sporocadaceae</taxon>
        <taxon>Truncatella</taxon>
    </lineage>
</organism>
<feature type="transmembrane region" description="Helical" evidence="6">
    <location>
        <begin position="276"/>
        <end position="301"/>
    </location>
</feature>
<evidence type="ECO:0000256" key="2">
    <source>
        <dbReference type="ARBA" id="ARBA00022448"/>
    </source>
</evidence>
<feature type="transmembrane region" description="Helical" evidence="6">
    <location>
        <begin position="398"/>
        <end position="425"/>
    </location>
</feature>
<keyword evidence="8" id="KW-1185">Reference proteome</keyword>
<dbReference type="RefSeq" id="XP_045955012.1">
    <property type="nucleotide sequence ID" value="XM_046105988.1"/>
</dbReference>
<keyword evidence="2" id="KW-0813">Transport</keyword>
<dbReference type="AlphaFoldDB" id="A0A9P8UEN7"/>
<evidence type="ECO:0000256" key="3">
    <source>
        <dbReference type="ARBA" id="ARBA00022692"/>
    </source>
</evidence>
<dbReference type="OrthoDB" id="3257095at2759"/>
<evidence type="ECO:0000313" key="8">
    <source>
        <dbReference type="Proteomes" id="UP000758603"/>
    </source>
</evidence>
<dbReference type="PANTHER" id="PTHR45649">
    <property type="entry name" value="AMINO-ACID PERMEASE BAT1"/>
    <property type="match status" value="1"/>
</dbReference>
<dbReference type="Proteomes" id="UP000758603">
    <property type="component" value="Unassembled WGS sequence"/>
</dbReference>
<accession>A0A9P8UEN7</accession>
<gene>
    <name evidence="7" type="ORF">BKA67DRAFT_648533</name>
</gene>
<evidence type="ECO:0000256" key="5">
    <source>
        <dbReference type="ARBA" id="ARBA00023136"/>
    </source>
</evidence>
<feature type="transmembrane region" description="Helical" evidence="6">
    <location>
        <begin position="120"/>
        <end position="145"/>
    </location>
</feature>
<feature type="transmembrane region" description="Helical" evidence="6">
    <location>
        <begin position="39"/>
        <end position="57"/>
    </location>
</feature>
<keyword evidence="3 6" id="KW-0812">Transmembrane</keyword>
<keyword evidence="4 6" id="KW-1133">Transmembrane helix</keyword>
<sequence>MDDILKRELETVDISEQQSTSENESSISNLEKQTRTRRLFSPVQLFFFNFVYMQLWYSTGGNMYFALANGGPAAWFFGYFIISFGALCQAASFAELASIQPLAGAQYYWTHHFAPESSKLFLTWLQGWTTWIAYIALLASCMNGTTVIFEGLIQINHPDYSPGGWHTTCIMIAMLAFCAFVNMYCFRLVPWFELFTGILNVCLFFVILVSVWVMTPKRNSADVFLITNVSTGWEGNYFVSANIGALSNIFLYLSFESIIHMGEESRNPKQAVPRAVLWSLLLNACLGVVMMVTFGLCMPALDILLSSSSPLVTILLYSTGPTMATVTLSILMVIGISGNVGVVSSVSRLTWAWARDGGLPHYFGYVDAKQRVPLRAVLLASTIVTILSLLNVGSGTYIAFGAIVSLSSLSAYLSYAIVIFCVLYARYTNSFKVDVWNLGRVGPLINVVALVYTLWVMIWLPFPNNLPVTASNMNYCGPVFSAVFAGIIGSWFIRARGNWQGPNRAVVDFVTRNQS</sequence>
<dbReference type="GO" id="GO:0022857">
    <property type="term" value="F:transmembrane transporter activity"/>
    <property type="evidence" value="ECO:0007669"/>
    <property type="project" value="InterPro"/>
</dbReference>
<feature type="transmembrane region" description="Helical" evidence="6">
    <location>
        <begin position="192"/>
        <end position="215"/>
    </location>
</feature>
<feature type="transmembrane region" description="Helical" evidence="6">
    <location>
        <begin position="77"/>
        <end position="99"/>
    </location>
</feature>
<feature type="transmembrane region" description="Helical" evidence="6">
    <location>
        <begin position="165"/>
        <end position="185"/>
    </location>
</feature>
<feature type="transmembrane region" description="Helical" evidence="6">
    <location>
        <begin position="235"/>
        <end position="255"/>
    </location>
</feature>
<dbReference type="PANTHER" id="PTHR45649:SF5">
    <property type="entry name" value="GABA TRANSPORTER (EUROFUNG)-RELATED"/>
    <property type="match status" value="1"/>
</dbReference>
<comment type="caution">
    <text evidence="7">The sequence shown here is derived from an EMBL/GenBank/DDBJ whole genome shotgun (WGS) entry which is preliminary data.</text>
</comment>
<dbReference type="EMBL" id="JAGPXC010000007">
    <property type="protein sequence ID" value="KAH6648505.1"/>
    <property type="molecule type" value="Genomic_DNA"/>
</dbReference>
<evidence type="ECO:0000256" key="4">
    <source>
        <dbReference type="ARBA" id="ARBA00022989"/>
    </source>
</evidence>
<feature type="transmembrane region" description="Helical" evidence="6">
    <location>
        <begin position="437"/>
        <end position="460"/>
    </location>
</feature>
<proteinExistence type="predicted"/>